<dbReference type="PROSITE" id="PS51199">
    <property type="entry name" value="SF4_HELICASE"/>
    <property type="match status" value="1"/>
</dbReference>
<feature type="compositionally biased region" description="Low complexity" evidence="1">
    <location>
        <begin position="370"/>
        <end position="396"/>
    </location>
</feature>
<gene>
    <name evidence="3" type="ORF">BCR42DRAFT_413190</name>
</gene>
<keyword evidence="4" id="KW-1185">Reference proteome</keyword>
<feature type="domain" description="SF4 helicase" evidence="2">
    <location>
        <begin position="117"/>
        <end position="365"/>
    </location>
</feature>
<comment type="caution">
    <text evidence="3">The sequence shown here is derived from an EMBL/GenBank/DDBJ whole genome shotgun (WGS) entry which is preliminary data.</text>
</comment>
<keyword evidence="3" id="KW-0378">Hydrolase</keyword>
<dbReference type="AlphaFoldDB" id="A0A1X2IKS4"/>
<dbReference type="SUPFAM" id="SSF52540">
    <property type="entry name" value="P-loop containing nucleoside triphosphate hydrolases"/>
    <property type="match status" value="1"/>
</dbReference>
<feature type="region of interest" description="Disordered" evidence="1">
    <location>
        <begin position="69"/>
        <end position="99"/>
    </location>
</feature>
<dbReference type="PANTHER" id="PTHR12873:SF0">
    <property type="entry name" value="TWINKLE MTDNA HELICASE"/>
    <property type="match status" value="1"/>
</dbReference>
<dbReference type="OrthoDB" id="275278at2759"/>
<organism evidence="3 4">
    <name type="scientific">Absidia repens</name>
    <dbReference type="NCBI Taxonomy" id="90262"/>
    <lineage>
        <taxon>Eukaryota</taxon>
        <taxon>Fungi</taxon>
        <taxon>Fungi incertae sedis</taxon>
        <taxon>Mucoromycota</taxon>
        <taxon>Mucoromycotina</taxon>
        <taxon>Mucoromycetes</taxon>
        <taxon>Mucorales</taxon>
        <taxon>Cunninghamellaceae</taxon>
        <taxon>Absidia</taxon>
    </lineage>
</organism>
<dbReference type="InterPro" id="IPR007694">
    <property type="entry name" value="DNA_helicase_DnaB-like_C"/>
</dbReference>
<dbReference type="InterPro" id="IPR027032">
    <property type="entry name" value="Twinkle-like"/>
</dbReference>
<name>A0A1X2IKS4_9FUNG</name>
<evidence type="ECO:0000256" key="1">
    <source>
        <dbReference type="SAM" id="MobiDB-lite"/>
    </source>
</evidence>
<dbReference type="GO" id="GO:0016787">
    <property type="term" value="F:hydrolase activity"/>
    <property type="evidence" value="ECO:0007669"/>
    <property type="project" value="UniProtKB-KW"/>
</dbReference>
<dbReference type="InterPro" id="IPR027417">
    <property type="entry name" value="P-loop_NTPase"/>
</dbReference>
<evidence type="ECO:0000313" key="3">
    <source>
        <dbReference type="EMBL" id="ORZ18120.1"/>
    </source>
</evidence>
<accession>A0A1X2IKS4</accession>
<dbReference type="GO" id="GO:0043139">
    <property type="term" value="F:5'-3' DNA helicase activity"/>
    <property type="evidence" value="ECO:0007669"/>
    <property type="project" value="InterPro"/>
</dbReference>
<dbReference type="GO" id="GO:0006260">
    <property type="term" value="P:DNA replication"/>
    <property type="evidence" value="ECO:0007669"/>
    <property type="project" value="InterPro"/>
</dbReference>
<evidence type="ECO:0000313" key="4">
    <source>
        <dbReference type="Proteomes" id="UP000193560"/>
    </source>
</evidence>
<dbReference type="GO" id="GO:0005524">
    <property type="term" value="F:ATP binding"/>
    <property type="evidence" value="ECO:0007669"/>
    <property type="project" value="InterPro"/>
</dbReference>
<reference evidence="3 4" key="1">
    <citation type="submission" date="2016-07" db="EMBL/GenBank/DDBJ databases">
        <title>Pervasive Adenine N6-methylation of Active Genes in Fungi.</title>
        <authorList>
            <consortium name="DOE Joint Genome Institute"/>
            <person name="Mondo S.J."/>
            <person name="Dannebaum R.O."/>
            <person name="Kuo R.C."/>
            <person name="Labutti K."/>
            <person name="Haridas S."/>
            <person name="Kuo A."/>
            <person name="Salamov A."/>
            <person name="Ahrendt S.R."/>
            <person name="Lipzen A."/>
            <person name="Sullivan W."/>
            <person name="Andreopoulos W.B."/>
            <person name="Clum A."/>
            <person name="Lindquist E."/>
            <person name="Daum C."/>
            <person name="Ramamoorthy G.K."/>
            <person name="Gryganskyi A."/>
            <person name="Culley D."/>
            <person name="Magnuson J.K."/>
            <person name="James T.Y."/>
            <person name="O'Malley M.A."/>
            <person name="Stajich J.E."/>
            <person name="Spatafora J.W."/>
            <person name="Visel A."/>
            <person name="Grigoriev I.V."/>
        </authorList>
    </citation>
    <scope>NUCLEOTIDE SEQUENCE [LARGE SCALE GENOMIC DNA]</scope>
    <source>
        <strain evidence="3 4">NRRL 1336</strain>
    </source>
</reference>
<protein>
    <submittedName>
        <fullName evidence="3">p-loop containing nucleoside triphosphate hydrolase protein</fullName>
    </submittedName>
</protein>
<evidence type="ECO:0000259" key="2">
    <source>
        <dbReference type="PROSITE" id="PS51199"/>
    </source>
</evidence>
<feature type="region of interest" description="Disordered" evidence="1">
    <location>
        <begin position="367"/>
        <end position="396"/>
    </location>
</feature>
<dbReference type="CDD" id="cd01122">
    <property type="entry name" value="Twinkle_C"/>
    <property type="match status" value="1"/>
</dbReference>
<dbReference type="EMBL" id="MCGE01000009">
    <property type="protein sequence ID" value="ORZ18120.1"/>
    <property type="molecule type" value="Genomic_DNA"/>
</dbReference>
<dbReference type="Proteomes" id="UP000193560">
    <property type="component" value="Unassembled WGS sequence"/>
</dbReference>
<dbReference type="PANTHER" id="PTHR12873">
    <property type="entry name" value="T7-LIKE MITOCHONDRIAL DNA HELICASE"/>
    <property type="match status" value="1"/>
</dbReference>
<sequence>MLRSQIRSLSQIHLQPILCTFRRRHIHTARILCQSATVTDSLDLAADSNRLPMSRIDTIRDTLLPDDTISQTSFHKSNSSNDQDNNKSRRMRTNSHHDNVLGFGDLRQQVYKEILDPEESRGVLSTDLPALNRILKGHRPGELTIVTGPTGGGKTTVMSQLSLDYCKSGVPTLWGSFEILNQRLAKKMLYQFASKDLSQYPTELDKWADEFDKLPLYFLKFFSSTAINTVLDACQHAVDQYGVQHIVLDNLQFMLSQQGNSSLDRWELQDRAIHELRSFATTQNVHISLVVHPRKDPGEQMDINSVFGSAKVTQEADNVIILQKEGLGGMQYIDIKKNRYDGTTGVIPYIFERETLKIRSCTEEEMNKVSSRSSHSSSQSSTTRYSSKSFKSGRSF</sequence>
<dbReference type="STRING" id="90262.A0A1X2IKS4"/>
<dbReference type="Gene3D" id="3.40.50.300">
    <property type="entry name" value="P-loop containing nucleotide triphosphate hydrolases"/>
    <property type="match status" value="1"/>
</dbReference>
<proteinExistence type="predicted"/>
<dbReference type="GO" id="GO:0003697">
    <property type="term" value="F:single-stranded DNA binding"/>
    <property type="evidence" value="ECO:0007669"/>
    <property type="project" value="InterPro"/>
</dbReference>
<dbReference type="Pfam" id="PF13481">
    <property type="entry name" value="AAA_25"/>
    <property type="match status" value="1"/>
</dbReference>